<dbReference type="Gene3D" id="2.170.130.10">
    <property type="entry name" value="TonB-dependent receptor, plug domain"/>
    <property type="match status" value="1"/>
</dbReference>
<dbReference type="InterPro" id="IPR036942">
    <property type="entry name" value="Beta-barrel_TonB_sf"/>
</dbReference>
<evidence type="ECO:0000313" key="9">
    <source>
        <dbReference type="EMBL" id="SFW24471.1"/>
    </source>
</evidence>
<dbReference type="InterPro" id="IPR023996">
    <property type="entry name" value="TonB-dep_OMP_SusC/RagA"/>
</dbReference>
<proteinExistence type="inferred from homology"/>
<dbReference type="NCBIfam" id="TIGR04057">
    <property type="entry name" value="SusC_RagA_signa"/>
    <property type="match status" value="1"/>
</dbReference>
<evidence type="ECO:0000256" key="5">
    <source>
        <dbReference type="ARBA" id="ARBA00023136"/>
    </source>
</evidence>
<evidence type="ECO:0000256" key="3">
    <source>
        <dbReference type="ARBA" id="ARBA00022452"/>
    </source>
</evidence>
<dbReference type="EMBL" id="FPIY01000001">
    <property type="protein sequence ID" value="SFW24471.1"/>
    <property type="molecule type" value="Genomic_DNA"/>
</dbReference>
<evidence type="ECO:0000313" key="10">
    <source>
        <dbReference type="Proteomes" id="UP000183257"/>
    </source>
</evidence>
<dbReference type="Pfam" id="PF13715">
    <property type="entry name" value="CarbopepD_reg_2"/>
    <property type="match status" value="1"/>
</dbReference>
<keyword evidence="5 7" id="KW-0472">Membrane</keyword>
<feature type="domain" description="TonB-dependent receptor plug" evidence="8">
    <location>
        <begin position="128"/>
        <end position="236"/>
    </location>
</feature>
<comment type="subcellular location">
    <subcellularLocation>
        <location evidence="1 7">Cell outer membrane</location>
        <topology evidence="1 7">Multi-pass membrane protein</topology>
    </subcellularLocation>
</comment>
<gene>
    <name evidence="9" type="ORF">SAMN05660313_00733</name>
</gene>
<dbReference type="InterPro" id="IPR023997">
    <property type="entry name" value="TonB-dep_OMP_SusC/RagA_CS"/>
</dbReference>
<keyword evidence="4 7" id="KW-0812">Transmembrane</keyword>
<evidence type="ECO:0000256" key="7">
    <source>
        <dbReference type="PROSITE-ProRule" id="PRU01360"/>
    </source>
</evidence>
<keyword evidence="3 7" id="KW-1134">Transmembrane beta strand</keyword>
<dbReference type="Gene3D" id="2.40.170.20">
    <property type="entry name" value="TonB-dependent receptor, beta-barrel domain"/>
    <property type="match status" value="1"/>
</dbReference>
<dbReference type="NCBIfam" id="TIGR04056">
    <property type="entry name" value="OMP_RagA_SusC"/>
    <property type="match status" value="1"/>
</dbReference>
<evidence type="ECO:0000256" key="6">
    <source>
        <dbReference type="ARBA" id="ARBA00023237"/>
    </source>
</evidence>
<organism evidence="9 10">
    <name type="scientific">Cellulophaga fucicola</name>
    <dbReference type="NCBI Taxonomy" id="76595"/>
    <lineage>
        <taxon>Bacteria</taxon>
        <taxon>Pseudomonadati</taxon>
        <taxon>Bacteroidota</taxon>
        <taxon>Flavobacteriia</taxon>
        <taxon>Flavobacteriales</taxon>
        <taxon>Flavobacteriaceae</taxon>
        <taxon>Cellulophaga</taxon>
    </lineage>
</organism>
<dbReference type="InterPro" id="IPR008969">
    <property type="entry name" value="CarboxyPept-like_regulatory"/>
</dbReference>
<keyword evidence="6 7" id="KW-0998">Cell outer membrane</keyword>
<accession>A0A1K1MMU4</accession>
<dbReference type="STRING" id="76595.SAMN05660313_00733"/>
<keyword evidence="10" id="KW-1185">Reference proteome</keyword>
<dbReference type="PROSITE" id="PS52016">
    <property type="entry name" value="TONB_DEPENDENT_REC_3"/>
    <property type="match status" value="1"/>
</dbReference>
<dbReference type="Proteomes" id="UP000183257">
    <property type="component" value="Unassembled WGS sequence"/>
</dbReference>
<evidence type="ECO:0000256" key="2">
    <source>
        <dbReference type="ARBA" id="ARBA00022448"/>
    </source>
</evidence>
<reference evidence="10" key="1">
    <citation type="submission" date="2016-11" db="EMBL/GenBank/DDBJ databases">
        <authorList>
            <person name="Varghese N."/>
            <person name="Submissions S."/>
        </authorList>
    </citation>
    <scope>NUCLEOTIDE SEQUENCE [LARGE SCALE GENOMIC DNA]</scope>
    <source>
        <strain evidence="10">DSM 24786</strain>
    </source>
</reference>
<dbReference type="Gene3D" id="2.60.40.1120">
    <property type="entry name" value="Carboxypeptidase-like, regulatory domain"/>
    <property type="match status" value="1"/>
</dbReference>
<sequence length="1035" mass="115375">MINLNKLFMKIKINLTRRLKPKLLVWALFFSFTFGYAQTSEIKGTVIAEGFPIGGVNVIIKGTINGTYTDFDGNYTIKAEKGSTLLYSYVGYKTKEILITDQKNINVTLEPDAAALQEVIVIGYGTQKKKEVTGAIVSVSNDVIEKTATSDLGTALQGQVAGVNIQASSGRPGEAANVQIRGLGSVSPNALGPLYVVDGIPYEGNPNISPELIETVDILKDGAAASIYGTRASNGVILITTKKGKSGSVKVDFSTYTSIQDITSGTPLMNTQQQIYAENVMLKALGRDPLIFFFNPNALDYDSNFVKDVQNDGAPIRNYSLGVSGGSENLTLSFNTNYFNQEGVLVNSGFDRLSTRFTGEFRKNKFKAFATIGYTNENREQEPWGLYEYSISQKPWQPPLDNLTNVGGNGVQIPVRNAILYSYLSQQLNNEDERKSTSVNIAANLQYEFFDGFTYKINLGRNTYDYRRFFFQPQYLVYDNDGLNATASRENARLNEDFLFTERNVIENMFTYKKSLGKHNLNFLAVLSYEDFKSKALGLGVNFSEESGNSSKTLGSGSDPIAPTSYIDERKLAGKLGRVQYNFDEKYLLSASYRRDGSSRFSEKNRYGDFFGFSAGWNLHEENFLKNVSFVNQFKLRLSYAELGNQNIPSYSYIPSIESGVNYPFGGNESLSFGLTQRRFVDPNIKWETTISKNIGLDLTLLDNKLNITADVYQNDKNDMLLEERLPASVGTYHPNSNVYDTKVINAGNMVNKGIELAASFKNRSKKGDFGYTVSATFTKNDNEVTNLNGTSRGYGNGTPSTVLGGNTDFTTFLAEGYEAGSFFLVQHAGVIKTQDQLDAYKVIDKSAQLGDMMYKDIDGNNVIDDNDRVYSGSGQADFEAGLSLNLDYKNFDFYIQSYFSKGAEIYNGARYYAYTQGRHYEQFYMWSPQNPTSDVPTDRQNSIHNNVRSRSDYFLEDGSYFRIRNISLGYTLKDIPELGLNSARLYISATNPFTFTEYTGYDPEVGGDGIFTRGIDKGNYPVARQFLLGVQLHF</sequence>
<protein>
    <submittedName>
        <fullName evidence="9">TonB-linked outer membrane protein, SusC/RagA family</fullName>
    </submittedName>
</protein>
<evidence type="ECO:0000256" key="1">
    <source>
        <dbReference type="ARBA" id="ARBA00004571"/>
    </source>
</evidence>
<dbReference type="SUPFAM" id="SSF49464">
    <property type="entry name" value="Carboxypeptidase regulatory domain-like"/>
    <property type="match status" value="1"/>
</dbReference>
<dbReference type="Pfam" id="PF07715">
    <property type="entry name" value="Plug"/>
    <property type="match status" value="1"/>
</dbReference>
<evidence type="ECO:0000259" key="8">
    <source>
        <dbReference type="Pfam" id="PF07715"/>
    </source>
</evidence>
<dbReference type="SUPFAM" id="SSF56935">
    <property type="entry name" value="Porins"/>
    <property type="match status" value="1"/>
</dbReference>
<comment type="similarity">
    <text evidence="7">Belongs to the TonB-dependent receptor family.</text>
</comment>
<dbReference type="GO" id="GO:0009279">
    <property type="term" value="C:cell outer membrane"/>
    <property type="evidence" value="ECO:0007669"/>
    <property type="project" value="UniProtKB-SubCell"/>
</dbReference>
<dbReference type="AlphaFoldDB" id="A0A1K1MMU4"/>
<evidence type="ECO:0000256" key="4">
    <source>
        <dbReference type="ARBA" id="ARBA00022692"/>
    </source>
</evidence>
<dbReference type="InterPro" id="IPR037066">
    <property type="entry name" value="Plug_dom_sf"/>
</dbReference>
<dbReference type="InterPro" id="IPR039426">
    <property type="entry name" value="TonB-dep_rcpt-like"/>
</dbReference>
<dbReference type="InterPro" id="IPR012910">
    <property type="entry name" value="Plug_dom"/>
</dbReference>
<name>A0A1K1MMU4_9FLAO</name>
<keyword evidence="2 7" id="KW-0813">Transport</keyword>